<protein>
    <submittedName>
        <fullName evidence="1">Uncharacterized protein</fullName>
    </submittedName>
</protein>
<dbReference type="PATRIC" id="fig|1121307.3.peg.1874"/>
<gene>
    <name evidence="1" type="ORF">CLCY_4c02180</name>
</gene>
<dbReference type="AlphaFoldDB" id="A0A0J8D859"/>
<evidence type="ECO:0000313" key="1">
    <source>
        <dbReference type="EMBL" id="KMT22245.1"/>
    </source>
</evidence>
<comment type="caution">
    <text evidence="1">The sequence shown here is derived from an EMBL/GenBank/DDBJ whole genome shotgun (WGS) entry which is preliminary data.</text>
</comment>
<name>A0A0J8D859_CLOCY</name>
<organism evidence="1 2">
    <name type="scientific">Clostridium cylindrosporum DSM 605</name>
    <dbReference type="NCBI Taxonomy" id="1121307"/>
    <lineage>
        <taxon>Bacteria</taxon>
        <taxon>Bacillati</taxon>
        <taxon>Bacillota</taxon>
        <taxon>Clostridia</taxon>
        <taxon>Eubacteriales</taxon>
        <taxon>Clostridiaceae</taxon>
        <taxon>Clostridium</taxon>
    </lineage>
</organism>
<proteinExistence type="predicted"/>
<dbReference type="RefSeq" id="WP_048570334.1">
    <property type="nucleotide sequence ID" value="NZ_LFVU01000024.1"/>
</dbReference>
<dbReference type="EMBL" id="LFVU01000024">
    <property type="protein sequence ID" value="KMT22245.1"/>
    <property type="molecule type" value="Genomic_DNA"/>
</dbReference>
<dbReference type="Proteomes" id="UP000036756">
    <property type="component" value="Unassembled WGS sequence"/>
</dbReference>
<sequence length="96" mass="11202">MVGASFENMEQMIQDIKEFMKKSRYFYVTIMNSVQEGATYTDIVSINIASISDKINLELRDNRGKAVGAIIFTLGDYKLYRTEFNNLTYYVFEQKK</sequence>
<evidence type="ECO:0000313" key="2">
    <source>
        <dbReference type="Proteomes" id="UP000036756"/>
    </source>
</evidence>
<reference evidence="1 2" key="1">
    <citation type="submission" date="2015-06" db="EMBL/GenBank/DDBJ databases">
        <title>Draft genome sequence of the purine-degrading Clostridium cylindrosporum HC-1 (DSM 605).</title>
        <authorList>
            <person name="Poehlein A."/>
            <person name="Schiel-Bengelsdorf B."/>
            <person name="Bengelsdorf F."/>
            <person name="Daniel R."/>
            <person name="Duerre P."/>
        </authorList>
    </citation>
    <scope>NUCLEOTIDE SEQUENCE [LARGE SCALE GENOMIC DNA]</scope>
    <source>
        <strain evidence="1 2">DSM 605</strain>
    </source>
</reference>
<keyword evidence="2" id="KW-1185">Reference proteome</keyword>
<accession>A0A0J8D859</accession>